<dbReference type="PANTHER" id="PTHR43391:SF12">
    <property type="entry name" value="OXIDOREDUCTASE EPHD-RELATED"/>
    <property type="match status" value="1"/>
</dbReference>
<protein>
    <submittedName>
        <fullName evidence="5">SDR family oxidoreductase</fullName>
    </submittedName>
    <submittedName>
        <fullName evidence="4">Short chain dehydrogenase</fullName>
    </submittedName>
</protein>
<feature type="domain" description="Ketoreductase" evidence="3">
    <location>
        <begin position="316"/>
        <end position="497"/>
    </location>
</feature>
<dbReference type="Pfam" id="PF00561">
    <property type="entry name" value="Abhydrolase_1"/>
    <property type="match status" value="1"/>
</dbReference>
<dbReference type="PANTHER" id="PTHR43391">
    <property type="entry name" value="RETINOL DEHYDROGENASE-RELATED"/>
    <property type="match status" value="1"/>
</dbReference>
<dbReference type="InterPro" id="IPR002347">
    <property type="entry name" value="SDR_fam"/>
</dbReference>
<reference evidence="5" key="3">
    <citation type="submission" date="2020-11" db="EMBL/GenBank/DDBJ databases">
        <title>Intraspecies plasmid and genomic variation of Mycobacterium kubicae revealed by the complete genome sequences of two clinical isolates.</title>
        <authorList>
            <person name="Hendrix J.R."/>
            <person name="Epperson L.E."/>
            <person name="Honda J.R."/>
            <person name="Strong M."/>
        </authorList>
    </citation>
    <scope>NUCLEOTIDE SEQUENCE</scope>
    <source>
        <strain evidence="5">JCM 13573</strain>
    </source>
</reference>
<evidence type="ECO:0000313" key="7">
    <source>
        <dbReference type="Proteomes" id="UP000663583"/>
    </source>
</evidence>
<dbReference type="SUPFAM" id="SSF53474">
    <property type="entry name" value="alpha/beta-Hydrolases"/>
    <property type="match status" value="1"/>
</dbReference>
<dbReference type="Pfam" id="PF00106">
    <property type="entry name" value="adh_short"/>
    <property type="match status" value="1"/>
</dbReference>
<dbReference type="EMBL" id="BLKU01000003">
    <property type="protein sequence ID" value="GFG64283.1"/>
    <property type="molecule type" value="Genomic_DNA"/>
</dbReference>
<dbReference type="AlphaFoldDB" id="A0AAX1JH45"/>
<evidence type="ECO:0000313" key="6">
    <source>
        <dbReference type="Proteomes" id="UP000465306"/>
    </source>
</evidence>
<accession>A0AAX1JH45</accession>
<evidence type="ECO:0000256" key="1">
    <source>
        <dbReference type="ARBA" id="ARBA00006484"/>
    </source>
</evidence>
<dbReference type="Gene3D" id="3.40.50.1820">
    <property type="entry name" value="alpha/beta hydrolase"/>
    <property type="match status" value="1"/>
</dbReference>
<evidence type="ECO:0000256" key="2">
    <source>
        <dbReference type="ARBA" id="ARBA00023002"/>
    </source>
</evidence>
<reference evidence="4" key="2">
    <citation type="submission" date="2020-02" db="EMBL/GenBank/DDBJ databases">
        <authorList>
            <person name="Matsumoto Y."/>
            <person name="Kinjo T."/>
            <person name="Motooka D."/>
            <person name="Nabeya D."/>
            <person name="Jung N."/>
            <person name="Uechi K."/>
            <person name="Horii T."/>
            <person name="Iida T."/>
            <person name="Fujita J."/>
            <person name="Nakamura S."/>
        </authorList>
    </citation>
    <scope>NUCLEOTIDE SEQUENCE</scope>
    <source>
        <strain evidence="4">JCM 13573</strain>
    </source>
</reference>
<reference evidence="4 6" key="1">
    <citation type="journal article" date="2019" name="Emerg. Microbes Infect.">
        <title>Comprehensive subspecies identification of 175 nontuberculous mycobacteria species based on 7547 genomic profiles.</title>
        <authorList>
            <person name="Matsumoto Y."/>
            <person name="Kinjo T."/>
            <person name="Motooka D."/>
            <person name="Nabeya D."/>
            <person name="Jung N."/>
            <person name="Uechi K."/>
            <person name="Horii T."/>
            <person name="Iida T."/>
            <person name="Fujita J."/>
            <person name="Nakamura S."/>
        </authorList>
    </citation>
    <scope>NUCLEOTIDE SEQUENCE [LARGE SCALE GENOMIC DNA]</scope>
    <source>
        <strain evidence="4 6">JCM 13573</strain>
    </source>
</reference>
<comment type="similarity">
    <text evidence="1">Belongs to the short-chain dehydrogenases/reductases (SDR) family.</text>
</comment>
<dbReference type="KEGG" id="mku:I2456_09550"/>
<dbReference type="PRINTS" id="PR00081">
    <property type="entry name" value="GDHRDH"/>
</dbReference>
<dbReference type="CDD" id="cd05233">
    <property type="entry name" value="SDR_c"/>
    <property type="match status" value="1"/>
</dbReference>
<organism evidence="5 7">
    <name type="scientific">Mycobacterium kubicae</name>
    <dbReference type="NCBI Taxonomy" id="120959"/>
    <lineage>
        <taxon>Bacteria</taxon>
        <taxon>Bacillati</taxon>
        <taxon>Actinomycetota</taxon>
        <taxon>Actinomycetes</taxon>
        <taxon>Mycobacteriales</taxon>
        <taxon>Mycobacteriaceae</taxon>
        <taxon>Mycobacterium</taxon>
        <taxon>Mycobacterium simiae complex</taxon>
    </lineage>
</organism>
<evidence type="ECO:0000259" key="3">
    <source>
        <dbReference type="SMART" id="SM00822"/>
    </source>
</evidence>
<dbReference type="Proteomes" id="UP000663583">
    <property type="component" value="Chromosome"/>
</dbReference>
<proteinExistence type="inferred from homology"/>
<dbReference type="SMART" id="SM00822">
    <property type="entry name" value="PKS_KR"/>
    <property type="match status" value="1"/>
</dbReference>
<keyword evidence="6" id="KW-1185">Reference proteome</keyword>
<dbReference type="InterPro" id="IPR020904">
    <property type="entry name" value="Sc_DH/Rdtase_CS"/>
</dbReference>
<dbReference type="PROSITE" id="PS00061">
    <property type="entry name" value="ADH_SHORT"/>
    <property type="match status" value="1"/>
</dbReference>
<dbReference type="GO" id="GO:0016491">
    <property type="term" value="F:oxidoreductase activity"/>
    <property type="evidence" value="ECO:0007669"/>
    <property type="project" value="UniProtKB-KW"/>
</dbReference>
<gene>
    <name evidence="5" type="ORF">I2456_09550</name>
    <name evidence="4" type="ORF">MKUB_17730</name>
</gene>
<dbReference type="EMBL" id="CP065047">
    <property type="protein sequence ID" value="QPI39668.1"/>
    <property type="molecule type" value="Genomic_DNA"/>
</dbReference>
<dbReference type="SUPFAM" id="SSF51735">
    <property type="entry name" value="NAD(P)-binding Rossmann-fold domains"/>
    <property type="match status" value="1"/>
</dbReference>
<evidence type="ECO:0000313" key="4">
    <source>
        <dbReference type="EMBL" id="GFG64283.1"/>
    </source>
</evidence>
<dbReference type="InterPro" id="IPR057326">
    <property type="entry name" value="KR_dom"/>
</dbReference>
<dbReference type="Proteomes" id="UP000465306">
    <property type="component" value="Unassembled WGS sequence"/>
</dbReference>
<dbReference type="RefSeq" id="WP_085074503.1">
    <property type="nucleotide sequence ID" value="NZ_BLKU01000003.1"/>
</dbReference>
<dbReference type="FunFam" id="3.40.50.720:FF:000084">
    <property type="entry name" value="Short-chain dehydrogenase reductase"/>
    <property type="match status" value="1"/>
</dbReference>
<dbReference type="NCBIfam" id="NF004514">
    <property type="entry name" value="PRK05855.1"/>
    <property type="match status" value="1"/>
</dbReference>
<name>A0AAX1JH45_9MYCO</name>
<dbReference type="InterPro" id="IPR000073">
    <property type="entry name" value="AB_hydrolase_1"/>
</dbReference>
<dbReference type="Gene3D" id="3.40.50.720">
    <property type="entry name" value="NAD(P)-binding Rossmann-like Domain"/>
    <property type="match status" value="1"/>
</dbReference>
<dbReference type="PRINTS" id="PR00080">
    <property type="entry name" value="SDRFAMILY"/>
</dbReference>
<dbReference type="InterPro" id="IPR036291">
    <property type="entry name" value="NAD(P)-bd_dom_sf"/>
</dbReference>
<keyword evidence="2" id="KW-0560">Oxidoreductase</keyword>
<sequence>MTHTNIITASDGVNLAVHRYADIDPQRPTILAVHGYPDNHHVWDGVAERLCDRYNVVAYDVRGAGESSRPAKRSGYRLDQLVSDIGAVIDSLDAGPVHLLAHDWGSIQAWTAVTDESVAGKIASFTSVSGPHLQYAGAFLRSGRTPRTLAYVAKQLLSSGYIGFFLCPVVPELSFRSRLGVKVVEALEGIGRSSIRSQRLKPPRSIGDYINGLSLYRENMPAPFLSPVGELPETAVPTQVLIPRQDVFVSPALQRFTGAIPSGGRVIEIEGGHWVVTSRPDVIARLTGQWVDQVANGAVVAGASVVRAGRRQVADKLALVTGAGAGIGRATAIELARQGARKVVIVDLDVAAAEDTAAAVRAAGTDAVVYQVDVTDEAAMNDLAAQVHDDHGVVDILVNNAGIGMAGRFLETTPEHWDAIMAVNVRGVISGSRAFGAQMVERGEGGTIINISSAAAFVPSKSMIAYGTTKAAVLAFSEALRADLADEGITVTAVCPGFVNTNIAKSTIYAGMSAEQQERARAKADAAYRRRNFTPEATAKAIVKAVRTGAPVVPVAAESRLGYAMRRISPSVLRLIARRDIRQV</sequence>
<evidence type="ECO:0000313" key="5">
    <source>
        <dbReference type="EMBL" id="QPI39668.1"/>
    </source>
</evidence>
<dbReference type="InterPro" id="IPR029058">
    <property type="entry name" value="AB_hydrolase_fold"/>
</dbReference>